<feature type="transmembrane region" description="Helical" evidence="6">
    <location>
        <begin position="369"/>
        <end position="388"/>
    </location>
</feature>
<keyword evidence="2" id="KW-1003">Cell membrane</keyword>
<feature type="transmembrane region" description="Helical" evidence="6">
    <location>
        <begin position="150"/>
        <end position="170"/>
    </location>
</feature>
<comment type="caution">
    <text evidence="7">The sequence shown here is derived from an EMBL/GenBank/DDBJ whole genome shotgun (WGS) entry which is preliminary data.</text>
</comment>
<feature type="transmembrane region" description="Helical" evidence="6">
    <location>
        <begin position="80"/>
        <end position="101"/>
    </location>
</feature>
<name>A0ABP8JBN0_9BACT</name>
<keyword evidence="8" id="KW-1185">Reference proteome</keyword>
<dbReference type="Proteomes" id="UP001500454">
    <property type="component" value="Unassembled WGS sequence"/>
</dbReference>
<feature type="transmembrane region" description="Helical" evidence="6">
    <location>
        <begin position="222"/>
        <end position="242"/>
    </location>
</feature>
<evidence type="ECO:0000256" key="1">
    <source>
        <dbReference type="ARBA" id="ARBA00004651"/>
    </source>
</evidence>
<keyword evidence="4 6" id="KW-1133">Transmembrane helix</keyword>
<feature type="transmembrane region" description="Helical" evidence="6">
    <location>
        <begin position="429"/>
        <end position="446"/>
    </location>
</feature>
<sequence>MGILQRQGLRNTVISYVGLGLGFVNTAFVLPRLLAPDEIGLTRTLVQIATIYAQVAALGFGSVGIRFFPYFRNRETGHHGFLPLLLGLPMLGFGVVTALYLLGRPLVLRQYEHESALFNPYYFWVVLLAFFTLLYSLLESYLRALYHSSFTAFVQDIGQRVLTIILAVLYGKGLLSFHEFVLAFISLYAFNVLVTVLYLLYIGELHLRPNAAVLRVQPLKTLVGYGGFALLSNMSGLIITSIDTLMVGAQINFAATGVYTTAAYISTALVIPFRALNKIAFPLLADYWKQQDLTRMADFYRRATRLGTVLGCYLALGIGLNLDFIYGLIGKPEYAAGAVSVLLLMAGRLIDGITGVNGLIVVTSPRYRFDLIFNLSLAVITVVLNLVLIPPMGITGAALATLLAMTAINIARTWFVWYAYRMQPFSMRILLVLGIAAAAGLAAWLVPTLPSAFLTMVLRSAVLTGTYGGLLLLTNAEPEVIQLWQKTRSRFWLK</sequence>
<protein>
    <submittedName>
        <fullName evidence="7">Flippase</fullName>
    </submittedName>
</protein>
<evidence type="ECO:0000313" key="8">
    <source>
        <dbReference type="Proteomes" id="UP001500454"/>
    </source>
</evidence>
<dbReference type="RefSeq" id="WP_345226358.1">
    <property type="nucleotide sequence ID" value="NZ_BAABHA010000010.1"/>
</dbReference>
<organism evidence="7 8">
    <name type="scientific">Hymenobacter koreensis</name>
    <dbReference type="NCBI Taxonomy" id="1084523"/>
    <lineage>
        <taxon>Bacteria</taxon>
        <taxon>Pseudomonadati</taxon>
        <taxon>Bacteroidota</taxon>
        <taxon>Cytophagia</taxon>
        <taxon>Cytophagales</taxon>
        <taxon>Hymenobacteraceae</taxon>
        <taxon>Hymenobacter</taxon>
    </lineage>
</organism>
<feature type="transmembrane region" description="Helical" evidence="6">
    <location>
        <begin position="46"/>
        <end position="68"/>
    </location>
</feature>
<dbReference type="PANTHER" id="PTHR30250:SF11">
    <property type="entry name" value="O-ANTIGEN TRANSPORTER-RELATED"/>
    <property type="match status" value="1"/>
</dbReference>
<evidence type="ECO:0000256" key="3">
    <source>
        <dbReference type="ARBA" id="ARBA00022692"/>
    </source>
</evidence>
<feature type="transmembrane region" description="Helical" evidence="6">
    <location>
        <begin position="452"/>
        <end position="473"/>
    </location>
</feature>
<evidence type="ECO:0000256" key="2">
    <source>
        <dbReference type="ARBA" id="ARBA00022475"/>
    </source>
</evidence>
<accession>A0ABP8JBN0</accession>
<dbReference type="InterPro" id="IPR050833">
    <property type="entry name" value="Poly_Biosynth_Transport"/>
</dbReference>
<evidence type="ECO:0000256" key="4">
    <source>
        <dbReference type="ARBA" id="ARBA00022989"/>
    </source>
</evidence>
<keyword evidence="3 6" id="KW-0812">Transmembrane</keyword>
<feature type="transmembrane region" description="Helical" evidence="6">
    <location>
        <begin position="12"/>
        <end position="34"/>
    </location>
</feature>
<feature type="transmembrane region" description="Helical" evidence="6">
    <location>
        <begin position="335"/>
        <end position="362"/>
    </location>
</feature>
<evidence type="ECO:0000313" key="7">
    <source>
        <dbReference type="EMBL" id="GAA4388206.1"/>
    </source>
</evidence>
<evidence type="ECO:0000256" key="5">
    <source>
        <dbReference type="ARBA" id="ARBA00023136"/>
    </source>
</evidence>
<feature type="transmembrane region" description="Helical" evidence="6">
    <location>
        <begin position="121"/>
        <end position="138"/>
    </location>
</feature>
<evidence type="ECO:0000256" key="6">
    <source>
        <dbReference type="SAM" id="Phobius"/>
    </source>
</evidence>
<feature type="transmembrane region" description="Helical" evidence="6">
    <location>
        <begin position="262"/>
        <end position="285"/>
    </location>
</feature>
<feature type="transmembrane region" description="Helical" evidence="6">
    <location>
        <begin position="182"/>
        <end position="201"/>
    </location>
</feature>
<dbReference type="EMBL" id="BAABHA010000010">
    <property type="protein sequence ID" value="GAA4388206.1"/>
    <property type="molecule type" value="Genomic_DNA"/>
</dbReference>
<reference evidence="8" key="1">
    <citation type="journal article" date="2019" name="Int. J. Syst. Evol. Microbiol.">
        <title>The Global Catalogue of Microorganisms (GCM) 10K type strain sequencing project: providing services to taxonomists for standard genome sequencing and annotation.</title>
        <authorList>
            <consortium name="The Broad Institute Genomics Platform"/>
            <consortium name="The Broad Institute Genome Sequencing Center for Infectious Disease"/>
            <person name="Wu L."/>
            <person name="Ma J."/>
        </authorList>
    </citation>
    <scope>NUCLEOTIDE SEQUENCE [LARGE SCALE GENOMIC DNA]</scope>
    <source>
        <strain evidence="8">JCM 17924</strain>
    </source>
</reference>
<proteinExistence type="predicted"/>
<feature type="transmembrane region" description="Helical" evidence="6">
    <location>
        <begin position="306"/>
        <end position="329"/>
    </location>
</feature>
<dbReference type="PANTHER" id="PTHR30250">
    <property type="entry name" value="PST FAMILY PREDICTED COLANIC ACID TRANSPORTER"/>
    <property type="match status" value="1"/>
</dbReference>
<gene>
    <name evidence="7" type="ORF">GCM10023186_34620</name>
</gene>
<feature type="transmembrane region" description="Helical" evidence="6">
    <location>
        <begin position="394"/>
        <end position="417"/>
    </location>
</feature>
<comment type="subcellular location">
    <subcellularLocation>
        <location evidence="1">Cell membrane</location>
        <topology evidence="1">Multi-pass membrane protein</topology>
    </subcellularLocation>
</comment>
<dbReference type="Pfam" id="PF13440">
    <property type="entry name" value="Polysacc_synt_3"/>
    <property type="match status" value="1"/>
</dbReference>
<keyword evidence="5 6" id="KW-0472">Membrane</keyword>